<evidence type="ECO:0000256" key="4">
    <source>
        <dbReference type="ARBA" id="ARBA00023186"/>
    </source>
</evidence>
<dbReference type="Pfam" id="PF14011">
    <property type="entry name" value="ESX-1_EspG"/>
    <property type="match status" value="1"/>
</dbReference>
<evidence type="ECO:0000256" key="2">
    <source>
        <dbReference type="ARBA" id="ARBA00006411"/>
    </source>
</evidence>
<dbReference type="RefSeq" id="WP_387716898.1">
    <property type="nucleotide sequence ID" value="NZ_JBIAPI010000002.1"/>
</dbReference>
<sequence length="261" mass="28959">MTVDNWRFSGLEFQLLLSAYGRDRLPYPLQFRPDAADFDDLVRQREAAVDALLGRHSLELERALAVLLEPEVRIESKGFDGPDLARTLRFHAAIDGAAATTLTQLPGRAADTGSDVVMRYGPASGAAPLLVAALPDTSAGTAAPIEVRRAEVAADRDRTMRSSGRLGLTEQLDRLFKRERLGLGEITVSPGAAVDSRPTFGRAFWWMDYPDGRYYVRTGDPIVARPMDGDAMVADINRLAALTQRYYREDREHDESLRQPR</sequence>
<keyword evidence="4" id="KW-0143">Chaperone</keyword>
<dbReference type="InterPro" id="IPR025734">
    <property type="entry name" value="EspG"/>
</dbReference>
<comment type="subcellular location">
    <subcellularLocation>
        <location evidence="1">Cytoplasm</location>
    </subcellularLocation>
</comment>
<proteinExistence type="inferred from homology"/>
<comment type="caution">
    <text evidence="5">The sequence shown here is derived from an EMBL/GenBank/DDBJ whole genome shotgun (WGS) entry which is preliminary data.</text>
</comment>
<name>A0ABW6QR42_9NOCA</name>
<protein>
    <submittedName>
        <fullName evidence="5">ESX secretion-associated protein EspG</fullName>
    </submittedName>
</protein>
<dbReference type="Proteomes" id="UP001601948">
    <property type="component" value="Unassembled WGS sequence"/>
</dbReference>
<evidence type="ECO:0000256" key="1">
    <source>
        <dbReference type="ARBA" id="ARBA00004496"/>
    </source>
</evidence>
<keyword evidence="6" id="KW-1185">Reference proteome</keyword>
<organism evidence="5 6">
    <name type="scientific">Nocardia suismassiliense</name>
    <dbReference type="NCBI Taxonomy" id="2077092"/>
    <lineage>
        <taxon>Bacteria</taxon>
        <taxon>Bacillati</taxon>
        <taxon>Actinomycetota</taxon>
        <taxon>Actinomycetes</taxon>
        <taxon>Mycobacteriales</taxon>
        <taxon>Nocardiaceae</taxon>
        <taxon>Nocardia</taxon>
    </lineage>
</organism>
<accession>A0ABW6QR42</accession>
<evidence type="ECO:0000256" key="3">
    <source>
        <dbReference type="ARBA" id="ARBA00022490"/>
    </source>
</evidence>
<reference evidence="5 6" key="1">
    <citation type="submission" date="2024-10" db="EMBL/GenBank/DDBJ databases">
        <title>The Natural Products Discovery Center: Release of the First 8490 Sequenced Strains for Exploring Actinobacteria Biosynthetic Diversity.</title>
        <authorList>
            <person name="Kalkreuter E."/>
            <person name="Kautsar S.A."/>
            <person name="Yang D."/>
            <person name="Bader C.D."/>
            <person name="Teijaro C.N."/>
            <person name="Fluegel L."/>
            <person name="Davis C.M."/>
            <person name="Simpson J.R."/>
            <person name="Lauterbach L."/>
            <person name="Steele A.D."/>
            <person name="Gui C."/>
            <person name="Meng S."/>
            <person name="Li G."/>
            <person name="Viehrig K."/>
            <person name="Ye F."/>
            <person name="Su P."/>
            <person name="Kiefer A.F."/>
            <person name="Nichols A."/>
            <person name="Cepeda A.J."/>
            <person name="Yan W."/>
            <person name="Fan B."/>
            <person name="Jiang Y."/>
            <person name="Adhikari A."/>
            <person name="Zheng C.-J."/>
            <person name="Schuster L."/>
            <person name="Cowan T.M."/>
            <person name="Smanski M.J."/>
            <person name="Chevrette M.G."/>
            <person name="De Carvalho L.P.S."/>
            <person name="Shen B."/>
        </authorList>
    </citation>
    <scope>NUCLEOTIDE SEQUENCE [LARGE SCALE GENOMIC DNA]</scope>
    <source>
        <strain evidence="5 6">NPDC003040</strain>
    </source>
</reference>
<keyword evidence="3" id="KW-0963">Cytoplasm</keyword>
<comment type="similarity">
    <text evidence="2">Belongs to the EspG family.</text>
</comment>
<evidence type="ECO:0000313" key="6">
    <source>
        <dbReference type="Proteomes" id="UP001601948"/>
    </source>
</evidence>
<gene>
    <name evidence="5" type="ORF">ACFYV7_12940</name>
</gene>
<evidence type="ECO:0000313" key="5">
    <source>
        <dbReference type="EMBL" id="MFF3223691.1"/>
    </source>
</evidence>
<dbReference type="EMBL" id="JBIAPI010000002">
    <property type="protein sequence ID" value="MFF3223691.1"/>
    <property type="molecule type" value="Genomic_DNA"/>
</dbReference>